<dbReference type="STRING" id="1798531.A2392_02420"/>
<feature type="transmembrane region" description="Helical" evidence="1">
    <location>
        <begin position="208"/>
        <end position="225"/>
    </location>
</feature>
<evidence type="ECO:0000313" key="2">
    <source>
        <dbReference type="EMBL" id="OGG85603.1"/>
    </source>
</evidence>
<feature type="transmembrane region" description="Helical" evidence="1">
    <location>
        <begin position="97"/>
        <end position="121"/>
    </location>
</feature>
<keyword evidence="1" id="KW-0472">Membrane</keyword>
<evidence type="ECO:0000313" key="3">
    <source>
        <dbReference type="Proteomes" id="UP000177395"/>
    </source>
</evidence>
<feature type="transmembrane region" description="Helical" evidence="1">
    <location>
        <begin position="15"/>
        <end position="37"/>
    </location>
</feature>
<keyword evidence="1" id="KW-0812">Transmembrane</keyword>
<name>A0A1F6FIB5_9BACT</name>
<dbReference type="AlphaFoldDB" id="A0A1F6FIB5"/>
<keyword evidence="1" id="KW-1133">Transmembrane helix</keyword>
<dbReference type="EMBL" id="MFMS01000006">
    <property type="protein sequence ID" value="OGG85603.1"/>
    <property type="molecule type" value="Genomic_DNA"/>
</dbReference>
<organism evidence="2 3">
    <name type="scientific">Candidatus Kaiserbacteria bacterium RIFOXYB1_FULL_46_14</name>
    <dbReference type="NCBI Taxonomy" id="1798531"/>
    <lineage>
        <taxon>Bacteria</taxon>
        <taxon>Candidatus Kaiseribacteriota</taxon>
    </lineage>
</organism>
<proteinExistence type="predicted"/>
<reference evidence="2 3" key="1">
    <citation type="journal article" date="2016" name="Nat. Commun.">
        <title>Thousands of microbial genomes shed light on interconnected biogeochemical processes in an aquifer system.</title>
        <authorList>
            <person name="Anantharaman K."/>
            <person name="Brown C.T."/>
            <person name="Hug L.A."/>
            <person name="Sharon I."/>
            <person name="Castelle C.J."/>
            <person name="Probst A.J."/>
            <person name="Thomas B.C."/>
            <person name="Singh A."/>
            <person name="Wilkins M.J."/>
            <person name="Karaoz U."/>
            <person name="Brodie E.L."/>
            <person name="Williams K.H."/>
            <person name="Hubbard S.S."/>
            <person name="Banfield J.F."/>
        </authorList>
    </citation>
    <scope>NUCLEOTIDE SEQUENCE [LARGE SCALE GENOMIC DNA]</scope>
</reference>
<dbReference type="Proteomes" id="UP000177395">
    <property type="component" value="Unassembled WGS sequence"/>
</dbReference>
<comment type="caution">
    <text evidence="2">The sequence shown here is derived from an EMBL/GenBank/DDBJ whole genome shotgun (WGS) entry which is preliminary data.</text>
</comment>
<evidence type="ECO:0008006" key="4">
    <source>
        <dbReference type="Google" id="ProtNLM"/>
    </source>
</evidence>
<accession>A0A1F6FIB5</accession>
<feature type="transmembrane region" description="Helical" evidence="1">
    <location>
        <begin position="179"/>
        <end position="196"/>
    </location>
</feature>
<gene>
    <name evidence="2" type="ORF">A2392_02420</name>
</gene>
<protein>
    <recommendedName>
        <fullName evidence="4">TVP38/TMEM64 family membrane protein</fullName>
    </recommendedName>
</protein>
<feature type="transmembrane region" description="Helical" evidence="1">
    <location>
        <begin position="58"/>
        <end position="91"/>
    </location>
</feature>
<sequence length="232" mass="25677">MNIEVDTQSRNKAEFYSALVWIIAGVSLVIFCVLGLLNTAVPGVAELVAMLSSIDSKYVYVAAFVSIFVEGLYFFGSFFPGSTLIIILTLLSQLSGPVVFVGTILSVFLGWCLASLVNIWLAKTYHFKVARLGENSDYKIEDRLWTTWFPAFRANYEVAQVTAGGNPVKVFWSSVRVKFWASLASAGVLLVVPYFVDINQISNEEGFLSVAAVAVISFGVGFVKMRKYFRRD</sequence>
<evidence type="ECO:0000256" key="1">
    <source>
        <dbReference type="SAM" id="Phobius"/>
    </source>
</evidence>